<evidence type="ECO:0000313" key="2">
    <source>
        <dbReference type="Proteomes" id="UP000009183"/>
    </source>
</evidence>
<sequence length="125" mass="13944">MIRYLICPSLPSLISVSVFLLLSEKIKTILQSQVKICVVGLRKNNFWSGWFHHGCTSSMAPNCRNPDAISNGAATQFATLGFESTKAEKQVDSLCDAEDNQVYLRGHNSVFKCSWFMIPMGLVRV</sequence>
<gene>
    <name evidence="1" type="ordered locus">VIT_06s0004g05840</name>
</gene>
<dbReference type="InParanoid" id="D7SK50"/>
<keyword evidence="2" id="KW-1185">Reference proteome</keyword>
<dbReference type="HOGENOM" id="CLU_1996755_0_0_1"/>
<dbReference type="EMBL" id="FN594951">
    <property type="protein sequence ID" value="CBI16026.3"/>
    <property type="molecule type" value="Genomic_DNA"/>
</dbReference>
<protein>
    <submittedName>
        <fullName evidence="1">Uncharacterized protein</fullName>
    </submittedName>
</protein>
<name>D7SK50_VITVI</name>
<dbReference type="AlphaFoldDB" id="D7SK50"/>
<reference evidence="2" key="1">
    <citation type="journal article" date="2007" name="Nature">
        <title>The grapevine genome sequence suggests ancestral hexaploidization in major angiosperm phyla.</title>
        <authorList>
            <consortium name="The French-Italian Public Consortium for Grapevine Genome Characterization."/>
            <person name="Jaillon O."/>
            <person name="Aury J.-M."/>
            <person name="Noel B."/>
            <person name="Policriti A."/>
            <person name="Clepet C."/>
            <person name="Casagrande A."/>
            <person name="Choisne N."/>
            <person name="Aubourg S."/>
            <person name="Vitulo N."/>
            <person name="Jubin C."/>
            <person name="Vezzi A."/>
            <person name="Legeai F."/>
            <person name="Hugueney P."/>
            <person name="Dasilva C."/>
            <person name="Horner D."/>
            <person name="Mica E."/>
            <person name="Jublot D."/>
            <person name="Poulain J."/>
            <person name="Bruyere C."/>
            <person name="Billault A."/>
            <person name="Segurens B."/>
            <person name="Gouyvenoux M."/>
            <person name="Ugarte E."/>
            <person name="Cattonaro F."/>
            <person name="Anthouard V."/>
            <person name="Vico V."/>
            <person name="Del Fabbro C."/>
            <person name="Alaux M."/>
            <person name="Di Gaspero G."/>
            <person name="Dumas V."/>
            <person name="Felice N."/>
            <person name="Paillard S."/>
            <person name="Juman I."/>
            <person name="Moroldo M."/>
            <person name="Scalabrin S."/>
            <person name="Canaguier A."/>
            <person name="Le Clainche I."/>
            <person name="Malacrida G."/>
            <person name="Durand E."/>
            <person name="Pesole G."/>
            <person name="Laucou V."/>
            <person name="Chatelet P."/>
            <person name="Merdinoglu D."/>
            <person name="Delledonne M."/>
            <person name="Pezzotti M."/>
            <person name="Lecharny A."/>
            <person name="Scarpelli C."/>
            <person name="Artiguenave F."/>
            <person name="Pe M.E."/>
            <person name="Valle G."/>
            <person name="Morgante M."/>
            <person name="Caboche M."/>
            <person name="Adam-Blondon A.-F."/>
            <person name="Weissenbach J."/>
            <person name="Quetier F."/>
            <person name="Wincker P."/>
        </authorList>
    </citation>
    <scope>NUCLEOTIDE SEQUENCE [LARGE SCALE GENOMIC DNA]</scope>
    <source>
        <strain evidence="2">cv. Pinot noir / PN40024</strain>
    </source>
</reference>
<evidence type="ECO:0000313" key="1">
    <source>
        <dbReference type="EMBL" id="CBI16026.3"/>
    </source>
</evidence>
<dbReference type="Proteomes" id="UP000009183">
    <property type="component" value="Chromosome 6"/>
</dbReference>
<dbReference type="PaxDb" id="29760-VIT_06s0004g05840.t01"/>
<proteinExistence type="predicted"/>
<organism evidence="1 2">
    <name type="scientific">Vitis vinifera</name>
    <name type="common">Grape</name>
    <dbReference type="NCBI Taxonomy" id="29760"/>
    <lineage>
        <taxon>Eukaryota</taxon>
        <taxon>Viridiplantae</taxon>
        <taxon>Streptophyta</taxon>
        <taxon>Embryophyta</taxon>
        <taxon>Tracheophyta</taxon>
        <taxon>Spermatophyta</taxon>
        <taxon>Magnoliopsida</taxon>
        <taxon>eudicotyledons</taxon>
        <taxon>Gunneridae</taxon>
        <taxon>Pentapetalae</taxon>
        <taxon>rosids</taxon>
        <taxon>Vitales</taxon>
        <taxon>Vitaceae</taxon>
        <taxon>Viteae</taxon>
        <taxon>Vitis</taxon>
    </lineage>
</organism>
<accession>D7SK50</accession>